<evidence type="ECO:0000313" key="3">
    <source>
        <dbReference type="Proteomes" id="UP000614601"/>
    </source>
</evidence>
<evidence type="ECO:0008006" key="4">
    <source>
        <dbReference type="Google" id="ProtNLM"/>
    </source>
</evidence>
<dbReference type="AlphaFoldDB" id="A0A811KRH1"/>
<proteinExistence type="predicted"/>
<sequence>MTQISVVLTAILLATLCLSVLSAPYRRFLEIEDDHPSNKRFELDEESEWRHASLQDPWIKFFTQRALEKIEEEENDGFRVLHIQLIDAAVEPMTNGLHYKLRFVVGKTNCMRSDTICDYLNVVSRRVYEADIQYDYETRQDEVSVQPEGNELY</sequence>
<dbReference type="SUPFAM" id="SSF54403">
    <property type="entry name" value="Cystatin/monellin"/>
    <property type="match status" value="1"/>
</dbReference>
<feature type="chain" id="PRO_5036221182" description="Cystatin domain-containing protein" evidence="1">
    <location>
        <begin position="23"/>
        <end position="153"/>
    </location>
</feature>
<dbReference type="InterPro" id="IPR046350">
    <property type="entry name" value="Cystatin_sf"/>
</dbReference>
<feature type="signal peptide" evidence="1">
    <location>
        <begin position="1"/>
        <end position="22"/>
    </location>
</feature>
<keyword evidence="1" id="KW-0732">Signal</keyword>
<dbReference type="OrthoDB" id="10321155at2759"/>
<dbReference type="EMBL" id="CAJFDH010000003">
    <property type="protein sequence ID" value="CAD5217629.1"/>
    <property type="molecule type" value="Genomic_DNA"/>
</dbReference>
<dbReference type="Proteomes" id="UP000614601">
    <property type="component" value="Unassembled WGS sequence"/>
</dbReference>
<dbReference type="Proteomes" id="UP000783686">
    <property type="component" value="Unassembled WGS sequence"/>
</dbReference>
<gene>
    <name evidence="2" type="ORF">BOKJ2_LOCUS7183</name>
</gene>
<dbReference type="EMBL" id="CAJFCW020000003">
    <property type="protein sequence ID" value="CAG9108163.1"/>
    <property type="molecule type" value="Genomic_DNA"/>
</dbReference>
<keyword evidence="3" id="KW-1185">Reference proteome</keyword>
<evidence type="ECO:0000256" key="1">
    <source>
        <dbReference type="SAM" id="SignalP"/>
    </source>
</evidence>
<dbReference type="Gene3D" id="3.10.450.10">
    <property type="match status" value="1"/>
</dbReference>
<accession>A0A811KRH1</accession>
<reference evidence="2" key="1">
    <citation type="submission" date="2020-09" db="EMBL/GenBank/DDBJ databases">
        <authorList>
            <person name="Kikuchi T."/>
        </authorList>
    </citation>
    <scope>NUCLEOTIDE SEQUENCE</scope>
    <source>
        <strain evidence="2">SH1</strain>
    </source>
</reference>
<comment type="caution">
    <text evidence="2">The sequence shown here is derived from an EMBL/GenBank/DDBJ whole genome shotgun (WGS) entry which is preliminary data.</text>
</comment>
<organism evidence="2 3">
    <name type="scientific">Bursaphelenchus okinawaensis</name>
    <dbReference type="NCBI Taxonomy" id="465554"/>
    <lineage>
        <taxon>Eukaryota</taxon>
        <taxon>Metazoa</taxon>
        <taxon>Ecdysozoa</taxon>
        <taxon>Nematoda</taxon>
        <taxon>Chromadorea</taxon>
        <taxon>Rhabditida</taxon>
        <taxon>Tylenchina</taxon>
        <taxon>Tylenchomorpha</taxon>
        <taxon>Aphelenchoidea</taxon>
        <taxon>Aphelenchoididae</taxon>
        <taxon>Bursaphelenchus</taxon>
    </lineage>
</organism>
<protein>
    <recommendedName>
        <fullName evidence="4">Cystatin domain-containing protein</fullName>
    </recommendedName>
</protein>
<name>A0A811KRH1_9BILA</name>
<evidence type="ECO:0000313" key="2">
    <source>
        <dbReference type="EMBL" id="CAD5217629.1"/>
    </source>
</evidence>